<sequence length="910" mass="105696">MESHEDACEKLDGDFDHFLVDMKPFVLKLPHKSDRQRCALWIKKLCEPPVARSGALGISSRKNRNDYARLLLHMLRRSVLEEPFTHRPDTGPLKTLPTYMAIYFDEPLEDIVASREPPDWVTGALDAPEETSKRSLKEDERSGPHLSFDSTCSRHRTSSENEGASRQLHALSQSAALGPVLKRSFKRTQDHHTGLSSDDSDLDSRFGAGDERNGTFLDQQTVSQMHKKELEVRTKLLEVMFQEEKLKLQQKHDADIQKILDRKNGEIEEVKSLNRRKQKEADDTIKKLEKKVQALMWEAQVLQESKDREMVDLARTSEHNIEDLRSQYESKLTEATSDFEVEKLQLQKRHTDNIQALLDDTNTRLAAMEDEYSSQARATVEQTRELESRVQQLSIEAERNSSLGQRLGQEKAQLEAQCSTLSSELEYSKSRYASLEQESQRARLVLEEKLQQCRGRLEAQLESLKQDNARAASEATAVIEGLEKEVSEHKGSLRETELQKHRQLREQENQFKQQIIELEQLSDKKIRSVQTELEETKAEAQRKIRQMEDGIREKEERHTRALEAERAHAQRAEAALDDFKKQVELNAEKIYGEMRHQMTKVESDLSRSKSLREKQAKEFTRQQEQLRQRYEQQIVELRLQQEQDKTLALQHHGADKERLLKLHQEEMESLEARLRATAMEQESHFQERRKRDAKTASELERRLSNVAVQQEAERQRASRELEAAQAKFRFQLENARVEMQRAHSKQMEQAQEKASARFRQMEKECNQRLAASAQAMAEVQTNTATLKDEASRRQLTLERQLNEAHAQRDAEKRTLLEEHGRETQVLLTEVETWRVRVQLLEKALQTQGLQHQQQMTHLRQEHEGRMKGLMPASLRQELEDTISSLKSQVVSLQKRAAVLQEELSPCQLKR</sequence>
<dbReference type="RefSeq" id="XP_032823166.1">
    <property type="nucleotide sequence ID" value="XM_032967275.1"/>
</dbReference>
<dbReference type="InterPro" id="IPR055310">
    <property type="entry name" value="CEP112"/>
</dbReference>
<protein>
    <submittedName>
        <fullName evidence="5">Centrosomal protein of 112 kDa</fullName>
    </submittedName>
</protein>
<keyword evidence="4" id="KW-1185">Reference proteome</keyword>
<dbReference type="InterPro" id="IPR027831">
    <property type="entry name" value="DUF4485"/>
</dbReference>
<feature type="coiled-coil region" evidence="1">
    <location>
        <begin position="256"/>
        <end position="305"/>
    </location>
</feature>
<evidence type="ECO:0000256" key="2">
    <source>
        <dbReference type="SAM" id="MobiDB-lite"/>
    </source>
</evidence>
<organism evidence="4 5">
    <name type="scientific">Petromyzon marinus</name>
    <name type="common">Sea lamprey</name>
    <dbReference type="NCBI Taxonomy" id="7757"/>
    <lineage>
        <taxon>Eukaryota</taxon>
        <taxon>Metazoa</taxon>
        <taxon>Chordata</taxon>
        <taxon>Craniata</taxon>
        <taxon>Vertebrata</taxon>
        <taxon>Cyclostomata</taxon>
        <taxon>Hyperoartia</taxon>
        <taxon>Petromyzontiformes</taxon>
        <taxon>Petromyzontidae</taxon>
        <taxon>Petromyzon</taxon>
    </lineage>
</organism>
<name>A0AAJ7TS29_PETMA</name>
<evidence type="ECO:0000256" key="1">
    <source>
        <dbReference type="SAM" id="Coils"/>
    </source>
</evidence>
<evidence type="ECO:0000313" key="4">
    <source>
        <dbReference type="Proteomes" id="UP001318040"/>
    </source>
</evidence>
<proteinExistence type="predicted"/>
<gene>
    <name evidence="5" type="primary">CEP112</name>
</gene>
<feature type="region of interest" description="Disordered" evidence="2">
    <location>
        <begin position="119"/>
        <end position="167"/>
    </location>
</feature>
<dbReference type="Pfam" id="PF14846">
    <property type="entry name" value="DUF4485"/>
    <property type="match status" value="1"/>
</dbReference>
<dbReference type="KEGG" id="pmrn:116949692"/>
<accession>A0AAJ7TS29</accession>
<dbReference type="AlphaFoldDB" id="A0AAJ7TS29"/>
<feature type="compositionally biased region" description="Basic and acidic residues" evidence="2">
    <location>
        <begin position="130"/>
        <end position="143"/>
    </location>
</feature>
<keyword evidence="1" id="KW-0175">Coiled coil</keyword>
<dbReference type="Proteomes" id="UP001318040">
    <property type="component" value="Chromosome 37"/>
</dbReference>
<feature type="coiled-coil region" evidence="1">
    <location>
        <begin position="432"/>
        <end position="589"/>
    </location>
</feature>
<feature type="coiled-coil region" evidence="1">
    <location>
        <begin position="875"/>
        <end position="902"/>
    </location>
</feature>
<feature type="domain" description="DUF4485" evidence="3">
    <location>
        <begin position="11"/>
        <end position="99"/>
    </location>
</feature>
<feature type="coiled-coil region" evidence="1">
    <location>
        <begin position="707"/>
        <end position="807"/>
    </location>
</feature>
<dbReference type="PANTHER" id="PTHR18871">
    <property type="entry name" value="CENTROSOMAL PROTEIN OF 112 KDA"/>
    <property type="match status" value="1"/>
</dbReference>
<feature type="coiled-coil region" evidence="1">
    <location>
        <begin position="616"/>
        <end position="680"/>
    </location>
</feature>
<evidence type="ECO:0000259" key="3">
    <source>
        <dbReference type="Pfam" id="PF14846"/>
    </source>
</evidence>
<feature type="region of interest" description="Disordered" evidence="2">
    <location>
        <begin position="187"/>
        <end position="212"/>
    </location>
</feature>
<feature type="compositionally biased region" description="Basic and acidic residues" evidence="2">
    <location>
        <begin position="202"/>
        <end position="212"/>
    </location>
</feature>
<evidence type="ECO:0000313" key="5">
    <source>
        <dbReference type="RefSeq" id="XP_032823166.1"/>
    </source>
</evidence>
<reference evidence="5" key="1">
    <citation type="submission" date="2025-08" db="UniProtKB">
        <authorList>
            <consortium name="RefSeq"/>
        </authorList>
    </citation>
    <scope>IDENTIFICATION</scope>
    <source>
        <tissue evidence="5">Sperm</tissue>
    </source>
</reference>
<dbReference type="PANTHER" id="PTHR18871:SF2">
    <property type="entry name" value="CENTROSOMAL PROTEIN OF 112 KDA"/>
    <property type="match status" value="1"/>
</dbReference>